<gene>
    <name evidence="1" type="primary">ORF5236</name>
</gene>
<reference evidence="1" key="1">
    <citation type="submission" date="2014-12" db="EMBL/GenBank/DDBJ databases">
        <title>Insight into the proteome of Arion vulgaris.</title>
        <authorList>
            <person name="Aradska J."/>
            <person name="Bulat T."/>
            <person name="Smidak R."/>
            <person name="Sarate P."/>
            <person name="Gangsoo J."/>
            <person name="Sialana F."/>
            <person name="Bilban M."/>
            <person name="Lubec G."/>
        </authorList>
    </citation>
    <scope>NUCLEOTIDE SEQUENCE</scope>
    <source>
        <tissue evidence="1">Skin</tissue>
    </source>
</reference>
<evidence type="ECO:0000313" key="1">
    <source>
        <dbReference type="EMBL" id="CEK48801.1"/>
    </source>
</evidence>
<feature type="non-terminal residue" evidence="1">
    <location>
        <position position="1"/>
    </location>
</feature>
<organism evidence="1">
    <name type="scientific">Arion vulgaris</name>
    <dbReference type="NCBI Taxonomy" id="1028688"/>
    <lineage>
        <taxon>Eukaryota</taxon>
        <taxon>Metazoa</taxon>
        <taxon>Spiralia</taxon>
        <taxon>Lophotrochozoa</taxon>
        <taxon>Mollusca</taxon>
        <taxon>Gastropoda</taxon>
        <taxon>Heterobranchia</taxon>
        <taxon>Euthyneura</taxon>
        <taxon>Panpulmonata</taxon>
        <taxon>Eupulmonata</taxon>
        <taxon>Stylommatophora</taxon>
        <taxon>Helicina</taxon>
        <taxon>Arionoidea</taxon>
        <taxon>Arionidae</taxon>
        <taxon>Arion</taxon>
    </lineage>
</organism>
<protein>
    <submittedName>
        <fullName evidence="1">Uncharacterized protein</fullName>
    </submittedName>
</protein>
<proteinExistence type="predicted"/>
<accession>A0A0B6XZ40</accession>
<sequence>DKLLDDVEMNCQNRIITSPSPYLNVYFIKKSCTLLLVIYNNDTYPLKQNETHSVHFIAKMFVNLSWDLFC</sequence>
<name>A0A0B6XZ40_9EUPU</name>
<dbReference type="EMBL" id="HACG01001936">
    <property type="protein sequence ID" value="CEK48801.1"/>
    <property type="molecule type" value="Transcribed_RNA"/>
</dbReference>
<dbReference type="AlphaFoldDB" id="A0A0B6XZ40"/>